<dbReference type="RefSeq" id="WP_078763156.1">
    <property type="nucleotide sequence ID" value="NZ_FUWS01000011.1"/>
</dbReference>
<dbReference type="InterPro" id="IPR005528">
    <property type="entry name" value="ChpA-H"/>
</dbReference>
<feature type="signal peptide" evidence="4">
    <location>
        <begin position="1"/>
        <end position="27"/>
    </location>
</feature>
<evidence type="ECO:0000313" key="7">
    <source>
        <dbReference type="Proteomes" id="UP000190637"/>
    </source>
</evidence>
<dbReference type="Proteomes" id="UP000190637">
    <property type="component" value="Unassembled WGS sequence"/>
</dbReference>
<sequence length="84" mass="8090">MLKKTFAAGAIAAAAAGVLFAAAPASADEVETSGAGGVLSGNQLVVDANIPVNVCGVSVAVLGNSSAECEESGAVVVEKDIDKD</sequence>
<keyword evidence="3" id="KW-0034">Amyloid</keyword>
<keyword evidence="4" id="KW-0732">Signal</keyword>
<name>A0A1T4SS53_9ACTN</name>
<gene>
    <name evidence="6" type="ORF">SAMN02745673_03892</name>
</gene>
<dbReference type="STRING" id="1122192.SAMN02745673_03892"/>
<dbReference type="AlphaFoldDB" id="A0A1T4SS53"/>
<dbReference type="EMBL" id="FUWS01000011">
    <property type="protein sequence ID" value="SKA31140.1"/>
    <property type="molecule type" value="Genomic_DNA"/>
</dbReference>
<dbReference type="OrthoDB" id="3544424at2"/>
<feature type="chain" id="PRO_5012662230" evidence="4">
    <location>
        <begin position="28"/>
        <end position="84"/>
    </location>
</feature>
<proteinExistence type="predicted"/>
<reference evidence="6 7" key="1">
    <citation type="submission" date="2017-02" db="EMBL/GenBank/DDBJ databases">
        <authorList>
            <person name="Peterson S.W."/>
        </authorList>
    </citation>
    <scope>NUCLEOTIDE SEQUENCE [LARGE SCALE GENOMIC DNA]</scope>
    <source>
        <strain evidence="6 7">DSM 45154</strain>
    </source>
</reference>
<evidence type="ECO:0000256" key="2">
    <source>
        <dbReference type="ARBA" id="ARBA00022889"/>
    </source>
</evidence>
<protein>
    <submittedName>
        <fullName evidence="6">Small secreted domain</fullName>
    </submittedName>
</protein>
<evidence type="ECO:0000259" key="5">
    <source>
        <dbReference type="PROSITE" id="PS51884"/>
    </source>
</evidence>
<feature type="domain" description="Chaplin" evidence="5">
    <location>
        <begin position="35"/>
        <end position="75"/>
    </location>
</feature>
<evidence type="ECO:0000313" key="6">
    <source>
        <dbReference type="EMBL" id="SKA31140.1"/>
    </source>
</evidence>
<evidence type="ECO:0000256" key="4">
    <source>
        <dbReference type="SAM" id="SignalP"/>
    </source>
</evidence>
<keyword evidence="1" id="KW-0964">Secreted</keyword>
<organism evidence="6 7">
    <name type="scientific">Marinactinospora thermotolerans DSM 45154</name>
    <dbReference type="NCBI Taxonomy" id="1122192"/>
    <lineage>
        <taxon>Bacteria</taxon>
        <taxon>Bacillati</taxon>
        <taxon>Actinomycetota</taxon>
        <taxon>Actinomycetes</taxon>
        <taxon>Streptosporangiales</taxon>
        <taxon>Nocardiopsidaceae</taxon>
        <taxon>Marinactinospora</taxon>
    </lineage>
</organism>
<keyword evidence="2" id="KW-0130">Cell adhesion</keyword>
<evidence type="ECO:0000256" key="1">
    <source>
        <dbReference type="ARBA" id="ARBA00022512"/>
    </source>
</evidence>
<dbReference type="PROSITE" id="PS51884">
    <property type="entry name" value="CHAPLIN"/>
    <property type="match status" value="1"/>
</dbReference>
<accession>A0A1T4SS53</accession>
<keyword evidence="7" id="KW-1185">Reference proteome</keyword>
<keyword evidence="1" id="KW-0134">Cell wall</keyword>
<evidence type="ECO:0000256" key="3">
    <source>
        <dbReference type="ARBA" id="ARBA00023087"/>
    </source>
</evidence>
<dbReference type="Pfam" id="PF03777">
    <property type="entry name" value="ChpA-C"/>
    <property type="match status" value="1"/>
</dbReference>
<dbReference type="GO" id="GO:0007155">
    <property type="term" value="P:cell adhesion"/>
    <property type="evidence" value="ECO:0007669"/>
    <property type="project" value="UniProtKB-KW"/>
</dbReference>